<protein>
    <submittedName>
        <fullName evidence="3">Alpha/beta hydrolase</fullName>
    </submittedName>
</protein>
<evidence type="ECO:0000256" key="1">
    <source>
        <dbReference type="ARBA" id="ARBA00022801"/>
    </source>
</evidence>
<evidence type="ECO:0000259" key="2">
    <source>
        <dbReference type="Pfam" id="PF02129"/>
    </source>
</evidence>
<dbReference type="PANTHER" id="PTHR22946:SF9">
    <property type="entry name" value="POLYKETIDE TRANSFERASE AF380"/>
    <property type="match status" value="1"/>
</dbReference>
<sequence>MAPSFSRFRKLGGPLLLGFLLALGPVLAARPLPTLAISTPAVLVERLSYQVNTLKINGVVCRPDARPGRPLLNLVHGGLDSPVDEAACRRFARLGYVVAASALRGQGGSQGRPEICGGEVSDVRALSSLAQQRFRADPRRVGYLGISLGGCIALKAAASSSGVRAAVTLLSPTNFAEQLRLLTHRPDAVARWEALLGGSAAQVPAAYAARRPLAALARLKAPLLTVAAGRDQLIPLRQSCEAGAVRRAAGHPVTEVHLTRDGAPGKLNQGCPERAGEGQPSVGQLPVGRLPKLKDQDVLLIYENLDHLSTPSMWLVAEAYLAANLTPER</sequence>
<evidence type="ECO:0000313" key="3">
    <source>
        <dbReference type="EMBL" id="UWX63388.1"/>
    </source>
</evidence>
<feature type="domain" description="Xaa-Pro dipeptidyl-peptidase-like" evidence="2">
    <location>
        <begin position="31"/>
        <end position="220"/>
    </location>
</feature>
<proteinExistence type="predicted"/>
<name>A0ABY5YF15_9DEIO</name>
<dbReference type="RefSeq" id="WP_260559676.1">
    <property type="nucleotide sequence ID" value="NZ_BAABEC010000018.1"/>
</dbReference>
<dbReference type="InterPro" id="IPR050261">
    <property type="entry name" value="FrsA_esterase"/>
</dbReference>
<dbReference type="InterPro" id="IPR000383">
    <property type="entry name" value="Xaa-Pro-like_dom"/>
</dbReference>
<reference evidence="3" key="1">
    <citation type="submission" date="2022-09" db="EMBL/GenBank/DDBJ databases">
        <title>genome sequence of Deinococcus rubellus.</title>
        <authorList>
            <person name="Srinivasan S."/>
        </authorList>
    </citation>
    <scope>NUCLEOTIDE SEQUENCE</scope>
    <source>
        <strain evidence="3">Ant6</strain>
    </source>
</reference>
<dbReference type="InterPro" id="IPR029058">
    <property type="entry name" value="AB_hydrolase_fold"/>
</dbReference>
<keyword evidence="1 3" id="KW-0378">Hydrolase</keyword>
<dbReference type="Proteomes" id="UP001060261">
    <property type="component" value="Chromosome"/>
</dbReference>
<dbReference type="Gene3D" id="3.40.50.1820">
    <property type="entry name" value="alpha/beta hydrolase"/>
    <property type="match status" value="1"/>
</dbReference>
<dbReference type="SUPFAM" id="SSF53474">
    <property type="entry name" value="alpha/beta-Hydrolases"/>
    <property type="match status" value="1"/>
</dbReference>
<gene>
    <name evidence="3" type="ORF">N0D28_11610</name>
</gene>
<organism evidence="3 4">
    <name type="scientific">Deinococcus rubellus</name>
    <dbReference type="NCBI Taxonomy" id="1889240"/>
    <lineage>
        <taxon>Bacteria</taxon>
        <taxon>Thermotogati</taxon>
        <taxon>Deinococcota</taxon>
        <taxon>Deinococci</taxon>
        <taxon>Deinococcales</taxon>
        <taxon>Deinococcaceae</taxon>
        <taxon>Deinococcus</taxon>
    </lineage>
</organism>
<dbReference type="Pfam" id="PF02129">
    <property type="entry name" value="Peptidase_S15"/>
    <property type="match status" value="1"/>
</dbReference>
<dbReference type="EMBL" id="CP104213">
    <property type="protein sequence ID" value="UWX63388.1"/>
    <property type="molecule type" value="Genomic_DNA"/>
</dbReference>
<dbReference type="GO" id="GO:0016787">
    <property type="term" value="F:hydrolase activity"/>
    <property type="evidence" value="ECO:0007669"/>
    <property type="project" value="UniProtKB-KW"/>
</dbReference>
<keyword evidence="4" id="KW-1185">Reference proteome</keyword>
<dbReference type="PANTHER" id="PTHR22946">
    <property type="entry name" value="DIENELACTONE HYDROLASE DOMAIN-CONTAINING PROTEIN-RELATED"/>
    <property type="match status" value="1"/>
</dbReference>
<accession>A0ABY5YF15</accession>
<evidence type="ECO:0000313" key="4">
    <source>
        <dbReference type="Proteomes" id="UP001060261"/>
    </source>
</evidence>